<reference evidence="2" key="2">
    <citation type="journal article" date="2023" name="Proc. Natl. Acad. Sci. U.S.A.">
        <title>A global phylogenomic analysis of the shiitake genus Lentinula.</title>
        <authorList>
            <person name="Sierra-Patev S."/>
            <person name="Min B."/>
            <person name="Naranjo-Ortiz M."/>
            <person name="Looney B."/>
            <person name="Konkel Z."/>
            <person name="Slot J.C."/>
            <person name="Sakamoto Y."/>
            <person name="Steenwyk J.L."/>
            <person name="Rokas A."/>
            <person name="Carro J."/>
            <person name="Camarero S."/>
            <person name="Ferreira P."/>
            <person name="Molpeceres G."/>
            <person name="Ruiz-Duenas F.J."/>
            <person name="Serrano A."/>
            <person name="Henrissat B."/>
            <person name="Drula E."/>
            <person name="Hughes K.W."/>
            <person name="Mata J.L."/>
            <person name="Ishikawa N.K."/>
            <person name="Vargas-Isla R."/>
            <person name="Ushijima S."/>
            <person name="Smith C.A."/>
            <person name="Donoghue J."/>
            <person name="Ahrendt S."/>
            <person name="Andreopoulos W."/>
            <person name="He G."/>
            <person name="LaButti K."/>
            <person name="Lipzen A."/>
            <person name="Ng V."/>
            <person name="Riley R."/>
            <person name="Sandor L."/>
            <person name="Barry K."/>
            <person name="Martinez A.T."/>
            <person name="Xiao Y."/>
            <person name="Gibbons J.G."/>
            <person name="Terashima K."/>
            <person name="Grigoriev I.V."/>
            <person name="Hibbett D."/>
        </authorList>
    </citation>
    <scope>NUCLEOTIDE SEQUENCE</scope>
    <source>
        <strain evidence="2">ET3784</strain>
    </source>
</reference>
<gene>
    <name evidence="2" type="ORF">DFJ43DRAFT_757599</name>
</gene>
<dbReference type="Proteomes" id="UP001176059">
    <property type="component" value="Unassembled WGS sequence"/>
</dbReference>
<keyword evidence="1" id="KW-0732">Signal</keyword>
<sequence>MRFLTVLLPFITLALHVAATDLEAQQSSPAQRPCAACIQKAKRIAARGKKSAEELSTWVYDNYEQYYAEANTAILSCFFVGVTVVAFYEGAQHGLFSVRGESSPPNCQSLDCSRICAPVKKIQNCKERYREDNLSASARTGLIIGGSA</sequence>
<evidence type="ECO:0000256" key="1">
    <source>
        <dbReference type="SAM" id="SignalP"/>
    </source>
</evidence>
<comment type="caution">
    <text evidence="2">The sequence shown here is derived from an EMBL/GenBank/DDBJ whole genome shotgun (WGS) entry which is preliminary data.</text>
</comment>
<dbReference type="AlphaFoldDB" id="A0AA38JH38"/>
<protein>
    <submittedName>
        <fullName evidence="2">Uncharacterized protein</fullName>
    </submittedName>
</protein>
<dbReference type="EMBL" id="JANVFO010000007">
    <property type="protein sequence ID" value="KAJ3735821.1"/>
    <property type="molecule type" value="Genomic_DNA"/>
</dbReference>
<organism evidence="2 3">
    <name type="scientific">Lentinula guzmanii</name>
    <dbReference type="NCBI Taxonomy" id="2804957"/>
    <lineage>
        <taxon>Eukaryota</taxon>
        <taxon>Fungi</taxon>
        <taxon>Dikarya</taxon>
        <taxon>Basidiomycota</taxon>
        <taxon>Agaricomycotina</taxon>
        <taxon>Agaricomycetes</taxon>
        <taxon>Agaricomycetidae</taxon>
        <taxon>Agaricales</taxon>
        <taxon>Marasmiineae</taxon>
        <taxon>Omphalotaceae</taxon>
        <taxon>Lentinula</taxon>
    </lineage>
</organism>
<feature type="chain" id="PRO_5041245197" evidence="1">
    <location>
        <begin position="20"/>
        <end position="148"/>
    </location>
</feature>
<reference evidence="2" key="1">
    <citation type="submission" date="2022-08" db="EMBL/GenBank/DDBJ databases">
        <authorList>
            <consortium name="DOE Joint Genome Institute"/>
            <person name="Min B."/>
            <person name="Sierra-Patev S."/>
            <person name="Naranjo-Ortiz M."/>
            <person name="Looney B."/>
            <person name="Konkel Z."/>
            <person name="Slot J.C."/>
            <person name="Sakamoto Y."/>
            <person name="Steenwyk J.L."/>
            <person name="Rokas A."/>
            <person name="Carro J."/>
            <person name="Camarero S."/>
            <person name="Ferreira P."/>
            <person name="Molpeceres G."/>
            <person name="Ruiz-duenas F.J."/>
            <person name="Serrano A."/>
            <person name="Henrissat B."/>
            <person name="Drula E."/>
            <person name="Hughes K.W."/>
            <person name="Mata J.L."/>
            <person name="Ishikawa N.K."/>
            <person name="Vargas-Isla R."/>
            <person name="Ushijima S."/>
            <person name="Smith C.A."/>
            <person name="Ahrendt S."/>
            <person name="Andreopoulos W."/>
            <person name="He G."/>
            <person name="LaButti K."/>
            <person name="Lipzen A."/>
            <person name="Ng V."/>
            <person name="Riley R."/>
            <person name="Sandor L."/>
            <person name="Barry K."/>
            <person name="Martinez A.T."/>
            <person name="Xiao Y."/>
            <person name="Gibbons J.G."/>
            <person name="Terashima K."/>
            <person name="Hibbett D.S."/>
            <person name="Grigoriev I.V."/>
        </authorList>
    </citation>
    <scope>NUCLEOTIDE SEQUENCE</scope>
    <source>
        <strain evidence="2">ET3784</strain>
    </source>
</reference>
<feature type="signal peptide" evidence="1">
    <location>
        <begin position="1"/>
        <end position="19"/>
    </location>
</feature>
<accession>A0AA38JH38</accession>
<name>A0AA38JH38_9AGAR</name>
<evidence type="ECO:0000313" key="3">
    <source>
        <dbReference type="Proteomes" id="UP001176059"/>
    </source>
</evidence>
<keyword evidence="3" id="KW-1185">Reference proteome</keyword>
<evidence type="ECO:0000313" key="2">
    <source>
        <dbReference type="EMBL" id="KAJ3735821.1"/>
    </source>
</evidence>
<proteinExistence type="predicted"/>